<reference evidence="10 11" key="1">
    <citation type="submission" date="2024-09" db="EMBL/GenBank/DDBJ databases">
        <title>Rethinking Asexuality: The Enigmatic Case of Functional Sexual Genes in Lepraria (Stereocaulaceae).</title>
        <authorList>
            <person name="Doellman M."/>
            <person name="Sun Y."/>
            <person name="Barcenas-Pena A."/>
            <person name="Lumbsch H.T."/>
            <person name="Grewe F."/>
        </authorList>
    </citation>
    <scope>NUCLEOTIDE SEQUENCE [LARGE SCALE GENOMIC DNA]</scope>
    <source>
        <strain evidence="10 11">Grewe 0041</strain>
    </source>
</reference>
<evidence type="ECO:0000256" key="1">
    <source>
        <dbReference type="ARBA" id="ARBA00004304"/>
    </source>
</evidence>
<keyword evidence="9" id="KW-0999">Mitochondrion inner membrane</keyword>
<dbReference type="PANTHER" id="PTHR13032:SF6">
    <property type="entry name" value="MITOCHONDRIAL IMPORT INNER MEMBRANE TRANSLOCASE SUBUNIT TIM21"/>
    <property type="match status" value="1"/>
</dbReference>
<dbReference type="PANTHER" id="PTHR13032">
    <property type="entry name" value="MITOCHONDRIAL IMPORT INNER MEMBRANE TRANSLOCASE SUBUNIT TIM21"/>
    <property type="match status" value="1"/>
</dbReference>
<comment type="function">
    <text evidence="9">Essential component of the TIM23 complex, a complex that mediates the translocation of transit peptide-containing proteins across the mitochondrial inner membrane.</text>
</comment>
<protein>
    <recommendedName>
        <fullName evidence="3 9">Mitochondrial import inner membrane translocase subunit Tim21</fullName>
    </recommendedName>
</protein>
<feature type="transmembrane region" description="Helical" evidence="9">
    <location>
        <begin position="94"/>
        <end position="114"/>
    </location>
</feature>
<keyword evidence="4 9" id="KW-0812">Transmembrane</keyword>
<accession>A0ABR4B3C7</accession>
<sequence length="248" mass="27825">MGLCNPVGARCVEFMAKFHRKPPYLPLISAVPSRIPLRTPLSSAVTRHYATSDSLGGQKTSSRKQVTIRNDDGRVQWKELTTGEKAARTTQQTFNFGVIFAGLCGTIAVVYFMYTEVIASDSKTRLFNRAVDRIRVEPQALELLADRQKIRADGEPTSNKWSMNRPIASSTRIDQTGIEHFHMHFNVMGSAKSGVVNLHMVRGPGHKDWVYRSLALDVPGHPRLYLENADAAQEQKKLGFKMLGVQWR</sequence>
<keyword evidence="7 9" id="KW-0496">Mitochondrion</keyword>
<keyword evidence="9" id="KW-0653">Protein transport</keyword>
<dbReference type="InterPro" id="IPR013261">
    <property type="entry name" value="Tim21"/>
</dbReference>
<evidence type="ECO:0000256" key="6">
    <source>
        <dbReference type="ARBA" id="ARBA00022989"/>
    </source>
</evidence>
<evidence type="ECO:0000256" key="5">
    <source>
        <dbReference type="ARBA" id="ARBA00022946"/>
    </source>
</evidence>
<comment type="subcellular location">
    <subcellularLocation>
        <location evidence="9">Mitochondrion inner membrane</location>
        <topology evidence="9">Single-pass membrane protein</topology>
    </subcellularLocation>
    <subcellularLocation>
        <location evidence="1">Mitochondrion membrane</location>
        <topology evidence="1">Single-pass membrane protein</topology>
    </subcellularLocation>
</comment>
<evidence type="ECO:0000256" key="8">
    <source>
        <dbReference type="ARBA" id="ARBA00023136"/>
    </source>
</evidence>
<comment type="similarity">
    <text evidence="2 9">Belongs to the TIM21 family.</text>
</comment>
<evidence type="ECO:0000256" key="9">
    <source>
        <dbReference type="RuleBase" id="RU367142"/>
    </source>
</evidence>
<evidence type="ECO:0000256" key="7">
    <source>
        <dbReference type="ARBA" id="ARBA00023128"/>
    </source>
</evidence>
<keyword evidence="9" id="KW-0813">Transport</keyword>
<evidence type="ECO:0000256" key="3">
    <source>
        <dbReference type="ARBA" id="ARBA00020726"/>
    </source>
</evidence>
<gene>
    <name evidence="10" type="ORF">ABVK25_007278</name>
</gene>
<keyword evidence="5" id="KW-0809">Transit peptide</keyword>
<keyword evidence="6 9" id="KW-1133">Transmembrane helix</keyword>
<keyword evidence="8 9" id="KW-0472">Membrane</keyword>
<organism evidence="10 11">
    <name type="scientific">Lepraria finkii</name>
    <dbReference type="NCBI Taxonomy" id="1340010"/>
    <lineage>
        <taxon>Eukaryota</taxon>
        <taxon>Fungi</taxon>
        <taxon>Dikarya</taxon>
        <taxon>Ascomycota</taxon>
        <taxon>Pezizomycotina</taxon>
        <taxon>Lecanoromycetes</taxon>
        <taxon>OSLEUM clade</taxon>
        <taxon>Lecanoromycetidae</taxon>
        <taxon>Lecanorales</taxon>
        <taxon>Lecanorineae</taxon>
        <taxon>Stereocaulaceae</taxon>
        <taxon>Lepraria</taxon>
    </lineage>
</organism>
<dbReference type="Pfam" id="PF08294">
    <property type="entry name" value="TIM21"/>
    <property type="match status" value="1"/>
</dbReference>
<dbReference type="Gene3D" id="3.10.450.320">
    <property type="entry name" value="Mitochondrial import inner membrane translocase subunit Tim21"/>
    <property type="match status" value="1"/>
</dbReference>
<keyword evidence="11" id="KW-1185">Reference proteome</keyword>
<proteinExistence type="inferred from homology"/>
<keyword evidence="9" id="KW-0811">Translocation</keyword>
<dbReference type="Proteomes" id="UP001590951">
    <property type="component" value="Unassembled WGS sequence"/>
</dbReference>
<evidence type="ECO:0000313" key="10">
    <source>
        <dbReference type="EMBL" id="KAL2052406.1"/>
    </source>
</evidence>
<comment type="subunit">
    <text evidence="9">Component of the TIM23 complex.</text>
</comment>
<dbReference type="InterPro" id="IPR038552">
    <property type="entry name" value="Tim21_IMS_sf"/>
</dbReference>
<evidence type="ECO:0000256" key="4">
    <source>
        <dbReference type="ARBA" id="ARBA00022692"/>
    </source>
</evidence>
<evidence type="ECO:0000313" key="11">
    <source>
        <dbReference type="Proteomes" id="UP001590951"/>
    </source>
</evidence>
<name>A0ABR4B3C7_9LECA</name>
<evidence type="ECO:0000256" key="2">
    <source>
        <dbReference type="ARBA" id="ARBA00010867"/>
    </source>
</evidence>
<comment type="caution">
    <text evidence="10">The sequence shown here is derived from an EMBL/GenBank/DDBJ whole genome shotgun (WGS) entry which is preliminary data.</text>
</comment>
<dbReference type="EMBL" id="JBHFEH010000027">
    <property type="protein sequence ID" value="KAL2052406.1"/>
    <property type="molecule type" value="Genomic_DNA"/>
</dbReference>